<organism evidence="1 2">
    <name type="scientific">Vibrio cholerae serotype O1 (strain ATCC 39541 / Classical Ogawa 395 / O395)</name>
    <dbReference type="NCBI Taxonomy" id="345073"/>
    <lineage>
        <taxon>Bacteria</taxon>
        <taxon>Pseudomonadati</taxon>
        <taxon>Pseudomonadota</taxon>
        <taxon>Gammaproteobacteria</taxon>
        <taxon>Vibrionales</taxon>
        <taxon>Vibrionaceae</taxon>
        <taxon>Vibrio</taxon>
    </lineage>
</organism>
<protein>
    <submittedName>
        <fullName evidence="1">Uncharacterized protein</fullName>
    </submittedName>
</protein>
<evidence type="ECO:0000313" key="1">
    <source>
        <dbReference type="EMBL" id="ABQ20997.1"/>
    </source>
</evidence>
<sequence length="47" mass="5242">MVEMMQKSSQHDTGMTVPKQLGYRKTAVNAFLSTLSLLFIEQLIAAI</sequence>
<name>A0A0H3AKI5_VIBC3</name>
<dbReference type="KEGG" id="vco:VC0395_A0528"/>
<evidence type="ECO:0000313" key="2">
    <source>
        <dbReference type="Proteomes" id="UP000000249"/>
    </source>
</evidence>
<dbReference type="KEGG" id="vcr:VC395_1022"/>
<dbReference type="EMBL" id="CP000627">
    <property type="protein sequence ID" value="ABQ20997.1"/>
    <property type="molecule type" value="Genomic_DNA"/>
</dbReference>
<reference evidence="1 2" key="1">
    <citation type="submission" date="2007-03" db="EMBL/GenBank/DDBJ databases">
        <authorList>
            <person name="Heidelberg J."/>
        </authorList>
    </citation>
    <scope>NUCLEOTIDE SEQUENCE [LARGE SCALE GENOMIC DNA]</scope>
    <source>
        <strain evidence="2">ATCC 39541 / Classical Ogawa 395 / O395</strain>
    </source>
</reference>
<dbReference type="PATRIC" id="fig|345073.21.peg.992"/>
<accession>A0A0H3AKI5</accession>
<proteinExistence type="predicted"/>
<dbReference type="AlphaFoldDB" id="A0A0H3AKI5"/>
<dbReference type="Proteomes" id="UP000000249">
    <property type="component" value="Chromosome 1"/>
</dbReference>
<gene>
    <name evidence="1" type="ordered locus">VC0395_A0528</name>
</gene>